<evidence type="ECO:0000313" key="1">
    <source>
        <dbReference type="EMBL" id="HGZ44422.1"/>
    </source>
</evidence>
<dbReference type="Gene3D" id="3.40.50.1000">
    <property type="entry name" value="HAD superfamily/HAD-like"/>
    <property type="match status" value="1"/>
</dbReference>
<dbReference type="GO" id="GO:0000287">
    <property type="term" value="F:magnesium ion binding"/>
    <property type="evidence" value="ECO:0007669"/>
    <property type="project" value="TreeGrafter"/>
</dbReference>
<dbReference type="GO" id="GO:0005737">
    <property type="term" value="C:cytoplasm"/>
    <property type="evidence" value="ECO:0007669"/>
    <property type="project" value="TreeGrafter"/>
</dbReference>
<dbReference type="InterPro" id="IPR036412">
    <property type="entry name" value="HAD-like_sf"/>
</dbReference>
<accession>A0A832ML49</accession>
<dbReference type="Gene3D" id="3.90.1470.20">
    <property type="match status" value="1"/>
</dbReference>
<protein>
    <recommendedName>
        <fullName evidence="2">2-hydroxy-3-keto-5-methylthiopentenyl-1-phosphate phosphatase</fullName>
    </recommendedName>
</protein>
<dbReference type="GO" id="GO:0036424">
    <property type="term" value="F:L-phosphoserine phosphatase activity"/>
    <property type="evidence" value="ECO:0007669"/>
    <property type="project" value="TreeGrafter"/>
</dbReference>
<dbReference type="GO" id="GO:0006564">
    <property type="term" value="P:L-serine biosynthetic process"/>
    <property type="evidence" value="ECO:0007669"/>
    <property type="project" value="TreeGrafter"/>
</dbReference>
<dbReference type="NCBIfam" id="TIGR01488">
    <property type="entry name" value="HAD-SF-IB"/>
    <property type="match status" value="1"/>
</dbReference>
<dbReference type="SUPFAM" id="SSF56784">
    <property type="entry name" value="HAD-like"/>
    <property type="match status" value="1"/>
</dbReference>
<dbReference type="InterPro" id="IPR023214">
    <property type="entry name" value="HAD_sf"/>
</dbReference>
<sequence length="225" mass="24565">MPVAYLCDFDGTVSPEDIGAAFVRRFSSVPEAPRRALLARWLAGEVGHRELTALECEGLAVGEAEARAFALGFRLDPHFAPFVREARGRGDAVMVVSEGFDFYIEDQLARAGLADLPWASNRARFEGGGVRPEFPWSEDGCGRCGNCKAQHVRRYRALGFHTVLVGDGLSDRCGARAADAVLARGGLLAWCRAEGLPARPFESFRDVADYARQRAAAAVPRREPR</sequence>
<dbReference type="PANTHER" id="PTHR43344">
    <property type="entry name" value="PHOSPHOSERINE PHOSPHATASE"/>
    <property type="match status" value="1"/>
</dbReference>
<dbReference type="EMBL" id="DSQF01000028">
    <property type="protein sequence ID" value="HGZ44422.1"/>
    <property type="molecule type" value="Genomic_DNA"/>
</dbReference>
<gene>
    <name evidence="1" type="ORF">ENR23_13580</name>
</gene>
<organism evidence="1">
    <name type="scientific">Eiseniibacteriota bacterium</name>
    <dbReference type="NCBI Taxonomy" id="2212470"/>
    <lineage>
        <taxon>Bacteria</taxon>
        <taxon>Candidatus Eiseniibacteriota</taxon>
    </lineage>
</organism>
<name>A0A832ML49_UNCEI</name>
<dbReference type="PANTHER" id="PTHR43344:SF21">
    <property type="entry name" value="POLYOL PHOSPHATE PHOSPHATASE PYP1"/>
    <property type="match status" value="1"/>
</dbReference>
<evidence type="ECO:0008006" key="2">
    <source>
        <dbReference type="Google" id="ProtNLM"/>
    </source>
</evidence>
<comment type="caution">
    <text evidence="1">The sequence shown here is derived from an EMBL/GenBank/DDBJ whole genome shotgun (WGS) entry which is preliminary data.</text>
</comment>
<reference evidence="1" key="1">
    <citation type="journal article" date="2020" name="mSystems">
        <title>Genome- and Community-Level Interaction Insights into Carbon Utilization and Element Cycling Functions of Hydrothermarchaeota in Hydrothermal Sediment.</title>
        <authorList>
            <person name="Zhou Z."/>
            <person name="Liu Y."/>
            <person name="Xu W."/>
            <person name="Pan J."/>
            <person name="Luo Z.H."/>
            <person name="Li M."/>
        </authorList>
    </citation>
    <scope>NUCLEOTIDE SEQUENCE [LARGE SCALE GENOMIC DNA]</scope>
    <source>
        <strain evidence="1">SpSt-381</strain>
    </source>
</reference>
<dbReference type="InterPro" id="IPR050582">
    <property type="entry name" value="HAD-like_SerB"/>
</dbReference>
<dbReference type="Pfam" id="PF12710">
    <property type="entry name" value="HAD"/>
    <property type="match status" value="1"/>
</dbReference>
<dbReference type="AlphaFoldDB" id="A0A832ML49"/>
<proteinExistence type="predicted"/>